<protein>
    <recommendedName>
        <fullName evidence="1">Sublancin immunity protein SunI-like PH domain-containing protein</fullName>
    </recommendedName>
</protein>
<dbReference type="RefSeq" id="WP_162279646.1">
    <property type="nucleotide sequence ID" value="NZ_CP028009.1"/>
</dbReference>
<evidence type="ECO:0000259" key="1">
    <source>
        <dbReference type="Pfam" id="PF23491"/>
    </source>
</evidence>
<reference evidence="2 3" key="1">
    <citation type="submission" date="2018-03" db="EMBL/GenBank/DDBJ databases">
        <title>The complete genome of bacterial strain SGAir0260.</title>
        <authorList>
            <person name="Schuster S.C."/>
        </authorList>
    </citation>
    <scope>NUCLEOTIDE SEQUENCE [LARGE SCALE GENOMIC DNA]</scope>
    <source>
        <strain evidence="2 3">SGAir0260</strain>
    </source>
</reference>
<name>A0AB73UBG4_BACCE</name>
<evidence type="ECO:0000313" key="2">
    <source>
        <dbReference type="EMBL" id="QHV41717.1"/>
    </source>
</evidence>
<dbReference type="InterPro" id="IPR055365">
    <property type="entry name" value="PH_SunI-like"/>
</dbReference>
<sequence>MLSEVYVEVQQDILKIEWQTAEIYIPLQEVIEVTSEYSPWIEQESHIINIGIPFYKNITIIRTRKFCYVLFNVDKELISMGNY</sequence>
<proteinExistence type="predicted"/>
<gene>
    <name evidence="2" type="ORF">C1N66_00445</name>
</gene>
<organism evidence="2 3">
    <name type="scientific">Bacillus cereus</name>
    <dbReference type="NCBI Taxonomy" id="1396"/>
    <lineage>
        <taxon>Bacteria</taxon>
        <taxon>Bacillati</taxon>
        <taxon>Bacillota</taxon>
        <taxon>Bacilli</taxon>
        <taxon>Bacillales</taxon>
        <taxon>Bacillaceae</taxon>
        <taxon>Bacillus</taxon>
        <taxon>Bacillus cereus group</taxon>
    </lineage>
</organism>
<dbReference type="Proteomes" id="UP000464780">
    <property type="component" value="Chromosome"/>
</dbReference>
<dbReference type="AlphaFoldDB" id="A0AB73UBG4"/>
<dbReference type="Pfam" id="PF23491">
    <property type="entry name" value="bPH_8"/>
    <property type="match status" value="1"/>
</dbReference>
<feature type="domain" description="Sublancin immunity protein SunI-like PH" evidence="1">
    <location>
        <begin position="4"/>
        <end position="76"/>
    </location>
</feature>
<dbReference type="EMBL" id="CP028009">
    <property type="protein sequence ID" value="QHV41717.1"/>
    <property type="molecule type" value="Genomic_DNA"/>
</dbReference>
<accession>A0AB73UBG4</accession>
<evidence type="ECO:0000313" key="3">
    <source>
        <dbReference type="Proteomes" id="UP000464780"/>
    </source>
</evidence>